<dbReference type="AlphaFoldDB" id="A0A7J5ZK02"/>
<dbReference type="PANTHER" id="PTHR32289">
    <property type="entry name" value="PROTEIN FAM167A"/>
    <property type="match status" value="1"/>
</dbReference>
<name>A0A7J5ZK02_AMEME</name>
<dbReference type="InterPro" id="IPR024280">
    <property type="entry name" value="FAM167"/>
</dbReference>
<dbReference type="PANTHER" id="PTHR32289:SF3">
    <property type="entry name" value="PROTEIN FAM167A"/>
    <property type="match status" value="1"/>
</dbReference>
<comment type="caution">
    <text evidence="2">The sequence shown here is derived from an EMBL/GenBank/DDBJ whole genome shotgun (WGS) entry which is preliminary data.</text>
</comment>
<proteinExistence type="inferred from homology"/>
<organism evidence="2 3">
    <name type="scientific">Ameiurus melas</name>
    <name type="common">Black bullhead</name>
    <name type="synonym">Silurus melas</name>
    <dbReference type="NCBI Taxonomy" id="219545"/>
    <lineage>
        <taxon>Eukaryota</taxon>
        <taxon>Metazoa</taxon>
        <taxon>Chordata</taxon>
        <taxon>Craniata</taxon>
        <taxon>Vertebrata</taxon>
        <taxon>Euteleostomi</taxon>
        <taxon>Actinopterygii</taxon>
        <taxon>Neopterygii</taxon>
        <taxon>Teleostei</taxon>
        <taxon>Ostariophysi</taxon>
        <taxon>Siluriformes</taxon>
        <taxon>Ictaluridae</taxon>
        <taxon>Ameiurus</taxon>
    </lineage>
</organism>
<accession>A0A7J5ZK02</accession>
<reference evidence="2 3" key="1">
    <citation type="submission" date="2020-02" db="EMBL/GenBank/DDBJ databases">
        <title>A chromosome-scale genome assembly of the black bullhead catfish (Ameiurus melas).</title>
        <authorList>
            <person name="Wen M."/>
            <person name="Zham M."/>
            <person name="Cabau C."/>
            <person name="Klopp C."/>
            <person name="Donnadieu C."/>
            <person name="Roques C."/>
            <person name="Bouchez O."/>
            <person name="Lampietro C."/>
            <person name="Jouanno E."/>
            <person name="Herpin A."/>
            <person name="Louis A."/>
            <person name="Berthelot C."/>
            <person name="Parey E."/>
            <person name="Roest-Crollius H."/>
            <person name="Braasch I."/>
            <person name="Postlethwait J."/>
            <person name="Robinson-Rechavi M."/>
            <person name="Echchiki A."/>
            <person name="Begum T."/>
            <person name="Montfort J."/>
            <person name="Schartl M."/>
            <person name="Bobe J."/>
            <person name="Guiguen Y."/>
        </authorList>
    </citation>
    <scope>NUCLEOTIDE SEQUENCE [LARGE SCALE GENOMIC DNA]</scope>
    <source>
        <strain evidence="2">M_S1</strain>
        <tissue evidence="2">Blood</tissue>
    </source>
</reference>
<dbReference type="Pfam" id="PF11652">
    <property type="entry name" value="FAM167"/>
    <property type="match status" value="1"/>
</dbReference>
<gene>
    <name evidence="2" type="ORF">AMELA_G00278030</name>
</gene>
<evidence type="ECO:0000256" key="1">
    <source>
        <dbReference type="ARBA" id="ARBA00005489"/>
    </source>
</evidence>
<protein>
    <recommendedName>
        <fullName evidence="4">Protein FAM167A</fullName>
    </recommendedName>
</protein>
<dbReference type="EMBL" id="JAAGNN010000028">
    <property type="protein sequence ID" value="KAF4070833.1"/>
    <property type="molecule type" value="Genomic_DNA"/>
</dbReference>
<comment type="similarity">
    <text evidence="1">Belongs to the FAM167 (SEC) family.</text>
</comment>
<evidence type="ECO:0000313" key="2">
    <source>
        <dbReference type="EMBL" id="KAF4070833.1"/>
    </source>
</evidence>
<sequence length="262" mass="29953">MGKCKVRPQPGWCANYEDVIRYFAVSVEQRERAHNSFLSPRASSFPSSSEPYKRQAMDTLPQINVNNVSSLDCDNLEVATDDHLRNLKALAERLRLQTRRPSYQEWKDQVEATGAKGPSDPTKSTVLGECAGQEHTDRPERNDKLDLTQECSLASRNLKGFENIDEALIWLRKELKEMRLQDQQLARQLMRLRGDINKLKIEQTCHLHRRMLNDATFGLEEHDELSDLLCDSPVTPGFGLSAPLRLIGVTKMNINTRRFSLC</sequence>
<evidence type="ECO:0000313" key="3">
    <source>
        <dbReference type="Proteomes" id="UP000593565"/>
    </source>
</evidence>
<dbReference type="InterPro" id="IPR051771">
    <property type="entry name" value="FAM167_domain"/>
</dbReference>
<dbReference type="Proteomes" id="UP000593565">
    <property type="component" value="Unassembled WGS sequence"/>
</dbReference>
<evidence type="ECO:0008006" key="4">
    <source>
        <dbReference type="Google" id="ProtNLM"/>
    </source>
</evidence>
<keyword evidence="3" id="KW-1185">Reference proteome</keyword>